<proteinExistence type="predicted"/>
<reference evidence="2" key="2">
    <citation type="journal article" date="2015" name="Data Brief">
        <title>Shoot transcriptome of the giant reed, Arundo donax.</title>
        <authorList>
            <person name="Barrero R.A."/>
            <person name="Guerrero F.D."/>
            <person name="Moolhuijzen P."/>
            <person name="Goolsby J.A."/>
            <person name="Tidwell J."/>
            <person name="Bellgard S.E."/>
            <person name="Bellgard M.I."/>
        </authorList>
    </citation>
    <scope>NUCLEOTIDE SEQUENCE</scope>
    <source>
        <tissue evidence="2">Shoot tissue taken approximately 20 cm above the soil surface</tissue>
    </source>
</reference>
<feature type="chain" id="PRO_5002045004" evidence="1">
    <location>
        <begin position="21"/>
        <end position="46"/>
    </location>
</feature>
<feature type="signal peptide" evidence="1">
    <location>
        <begin position="1"/>
        <end position="20"/>
    </location>
</feature>
<name>A0A0A8Z7W7_ARUDO</name>
<protein>
    <submittedName>
        <fullName evidence="2">Csu649(Scp)</fullName>
    </submittedName>
</protein>
<evidence type="ECO:0000256" key="1">
    <source>
        <dbReference type="SAM" id="SignalP"/>
    </source>
</evidence>
<dbReference type="AlphaFoldDB" id="A0A0A8Z7W7"/>
<dbReference type="EMBL" id="GBRH01262406">
    <property type="protein sequence ID" value="JAD35489.1"/>
    <property type="molecule type" value="Transcribed_RNA"/>
</dbReference>
<organism evidence="2">
    <name type="scientific">Arundo donax</name>
    <name type="common">Giant reed</name>
    <name type="synonym">Donax arundinaceus</name>
    <dbReference type="NCBI Taxonomy" id="35708"/>
    <lineage>
        <taxon>Eukaryota</taxon>
        <taxon>Viridiplantae</taxon>
        <taxon>Streptophyta</taxon>
        <taxon>Embryophyta</taxon>
        <taxon>Tracheophyta</taxon>
        <taxon>Spermatophyta</taxon>
        <taxon>Magnoliopsida</taxon>
        <taxon>Liliopsida</taxon>
        <taxon>Poales</taxon>
        <taxon>Poaceae</taxon>
        <taxon>PACMAD clade</taxon>
        <taxon>Arundinoideae</taxon>
        <taxon>Arundineae</taxon>
        <taxon>Arundo</taxon>
    </lineage>
</organism>
<reference evidence="2" key="1">
    <citation type="submission" date="2014-09" db="EMBL/GenBank/DDBJ databases">
        <authorList>
            <person name="Magalhaes I.L.F."/>
            <person name="Oliveira U."/>
            <person name="Santos F.R."/>
            <person name="Vidigal T.H.D.A."/>
            <person name="Brescovit A.D."/>
            <person name="Santos A.J."/>
        </authorList>
    </citation>
    <scope>NUCLEOTIDE SEQUENCE</scope>
    <source>
        <tissue evidence="2">Shoot tissue taken approximately 20 cm above the soil surface</tissue>
    </source>
</reference>
<sequence length="46" mass="5713">MKKIFLILWSLFYFTVAGTATRNQPLEFDQWIRRPRLFILWNWSHA</sequence>
<evidence type="ECO:0000313" key="2">
    <source>
        <dbReference type="EMBL" id="JAD35489.1"/>
    </source>
</evidence>
<keyword evidence="1" id="KW-0732">Signal</keyword>
<accession>A0A0A8Z7W7</accession>